<dbReference type="GO" id="GO:0000724">
    <property type="term" value="P:double-strand break repair via homologous recombination"/>
    <property type="evidence" value="ECO:0007669"/>
    <property type="project" value="TreeGrafter"/>
</dbReference>
<comment type="similarity">
    <text evidence="1">Belongs to the helicase family. RecQ subfamily.</text>
</comment>
<dbReference type="GO" id="GO:0005694">
    <property type="term" value="C:chromosome"/>
    <property type="evidence" value="ECO:0007669"/>
    <property type="project" value="TreeGrafter"/>
</dbReference>
<dbReference type="EMBL" id="GL945491">
    <property type="protein sequence ID" value="EGN93673.1"/>
    <property type="molecule type" value="Genomic_DNA"/>
</dbReference>
<dbReference type="InParanoid" id="F8QDK2"/>
<evidence type="ECO:0000256" key="5">
    <source>
        <dbReference type="ARBA" id="ARBA00034808"/>
    </source>
</evidence>
<dbReference type="PANTHER" id="PTHR13710">
    <property type="entry name" value="DNA HELICASE RECQ FAMILY MEMBER"/>
    <property type="match status" value="1"/>
</dbReference>
<dbReference type="OrthoDB" id="2691459at2759"/>
<evidence type="ECO:0000313" key="7">
    <source>
        <dbReference type="EMBL" id="EGN93673.1"/>
    </source>
</evidence>
<evidence type="ECO:0000256" key="3">
    <source>
        <dbReference type="ARBA" id="ARBA00023235"/>
    </source>
</evidence>
<dbReference type="SMART" id="SM00487">
    <property type="entry name" value="DEXDc"/>
    <property type="match status" value="1"/>
</dbReference>
<dbReference type="Pfam" id="PF00270">
    <property type="entry name" value="DEAD"/>
    <property type="match status" value="1"/>
</dbReference>
<accession>F8QDK2</accession>
<reference evidence="8" key="1">
    <citation type="journal article" date="2011" name="Science">
        <title>The plant cell wall-decomposing machinery underlies the functional diversity of forest fungi.</title>
        <authorList>
            <person name="Eastwood D.C."/>
            <person name="Floudas D."/>
            <person name="Binder M."/>
            <person name="Majcherczyk A."/>
            <person name="Schneider P."/>
            <person name="Aerts A."/>
            <person name="Asiegbu F.O."/>
            <person name="Baker S.E."/>
            <person name="Barry K."/>
            <person name="Bendiksby M."/>
            <person name="Blumentritt M."/>
            <person name="Coutinho P.M."/>
            <person name="Cullen D."/>
            <person name="de Vries R.P."/>
            <person name="Gathman A."/>
            <person name="Goodell B."/>
            <person name="Henrissat B."/>
            <person name="Ihrmark K."/>
            <person name="Kauserud H."/>
            <person name="Kohler A."/>
            <person name="LaButti K."/>
            <person name="Lapidus A."/>
            <person name="Lavin J.L."/>
            <person name="Lee Y.-H."/>
            <person name="Lindquist E."/>
            <person name="Lilly W."/>
            <person name="Lucas S."/>
            <person name="Morin E."/>
            <person name="Murat C."/>
            <person name="Oguiza J.A."/>
            <person name="Park J."/>
            <person name="Pisabarro A.G."/>
            <person name="Riley R."/>
            <person name="Rosling A."/>
            <person name="Salamov A."/>
            <person name="Schmidt O."/>
            <person name="Schmutz J."/>
            <person name="Skrede I."/>
            <person name="Stenlid J."/>
            <person name="Wiebenga A."/>
            <person name="Xie X."/>
            <person name="Kuees U."/>
            <person name="Hibbett D.S."/>
            <person name="Hoffmeister D."/>
            <person name="Hoegberg N."/>
            <person name="Martin F."/>
            <person name="Grigoriev I.V."/>
            <person name="Watkinson S.C."/>
        </authorList>
    </citation>
    <scope>NUCLEOTIDE SEQUENCE [LARGE SCALE GENOMIC DNA]</scope>
    <source>
        <strain evidence="8">strain S7.3</strain>
    </source>
</reference>
<evidence type="ECO:0000256" key="4">
    <source>
        <dbReference type="ARBA" id="ARBA00034617"/>
    </source>
</evidence>
<dbReference type="GO" id="GO:0005524">
    <property type="term" value="F:ATP binding"/>
    <property type="evidence" value="ECO:0007669"/>
    <property type="project" value="InterPro"/>
</dbReference>
<proteinExistence type="inferred from homology"/>
<dbReference type="GO" id="GO:0003677">
    <property type="term" value="F:DNA binding"/>
    <property type="evidence" value="ECO:0007669"/>
    <property type="project" value="UniProtKB-KW"/>
</dbReference>
<organism evidence="8">
    <name type="scientific">Serpula lacrymans var. lacrymans (strain S7.3)</name>
    <name type="common">Dry rot fungus</name>
    <dbReference type="NCBI Taxonomy" id="936435"/>
    <lineage>
        <taxon>Eukaryota</taxon>
        <taxon>Fungi</taxon>
        <taxon>Dikarya</taxon>
        <taxon>Basidiomycota</taxon>
        <taxon>Agaricomycotina</taxon>
        <taxon>Agaricomycetes</taxon>
        <taxon>Agaricomycetidae</taxon>
        <taxon>Boletales</taxon>
        <taxon>Coniophorineae</taxon>
        <taxon>Serpulaceae</taxon>
        <taxon>Serpula</taxon>
    </lineage>
</organism>
<comment type="catalytic activity">
    <reaction evidence="4">
        <text>Couples ATP hydrolysis with the unwinding of duplex DNA by translocating in the 3'-5' direction.</text>
        <dbReference type="EC" id="5.6.2.4"/>
    </reaction>
</comment>
<protein>
    <recommendedName>
        <fullName evidence="5">DNA 3'-5' helicase</fullName>
        <ecNumber evidence="5">5.6.2.4</ecNumber>
    </recommendedName>
</protein>
<evidence type="ECO:0000256" key="2">
    <source>
        <dbReference type="ARBA" id="ARBA00023125"/>
    </source>
</evidence>
<dbReference type="EC" id="5.6.2.4" evidence="5"/>
<dbReference type="InterPro" id="IPR027417">
    <property type="entry name" value="P-loop_NTPase"/>
</dbReference>
<dbReference type="GO" id="GO:0043138">
    <property type="term" value="F:3'-5' DNA helicase activity"/>
    <property type="evidence" value="ECO:0007669"/>
    <property type="project" value="UniProtKB-EC"/>
</dbReference>
<dbReference type="SUPFAM" id="SSF52540">
    <property type="entry name" value="P-loop containing nucleoside triphosphate hydrolases"/>
    <property type="match status" value="2"/>
</dbReference>
<dbReference type="AlphaFoldDB" id="F8QDK2"/>
<feature type="non-terminal residue" evidence="7">
    <location>
        <position position="309"/>
    </location>
</feature>
<dbReference type="OMA" id="CAINDEY"/>
<dbReference type="GO" id="GO:0009378">
    <property type="term" value="F:four-way junction helicase activity"/>
    <property type="evidence" value="ECO:0007669"/>
    <property type="project" value="TreeGrafter"/>
</dbReference>
<name>F8QDK2_SERL3</name>
<keyword evidence="8" id="KW-1185">Reference proteome</keyword>
<dbReference type="Gene3D" id="3.40.50.300">
    <property type="entry name" value="P-loop containing nucleotide triphosphate hydrolases"/>
    <property type="match status" value="1"/>
</dbReference>
<feature type="domain" description="Helicase ATP-binding" evidence="6">
    <location>
        <begin position="19"/>
        <end position="230"/>
    </location>
</feature>
<dbReference type="InterPro" id="IPR011545">
    <property type="entry name" value="DEAD/DEAH_box_helicase_dom"/>
</dbReference>
<evidence type="ECO:0000259" key="6">
    <source>
        <dbReference type="SMART" id="SM00487"/>
    </source>
</evidence>
<dbReference type="Proteomes" id="UP000008063">
    <property type="component" value="Unassembled WGS sequence"/>
</dbReference>
<keyword evidence="3" id="KW-0413">Isomerase</keyword>
<dbReference type="PANTHER" id="PTHR13710:SF105">
    <property type="entry name" value="ATP-DEPENDENT DNA HELICASE Q1"/>
    <property type="match status" value="1"/>
</dbReference>
<dbReference type="STRING" id="936435.F8QDK2"/>
<dbReference type="GO" id="GO:0005737">
    <property type="term" value="C:cytoplasm"/>
    <property type="evidence" value="ECO:0007669"/>
    <property type="project" value="TreeGrafter"/>
</dbReference>
<evidence type="ECO:0000313" key="8">
    <source>
        <dbReference type="Proteomes" id="UP000008063"/>
    </source>
</evidence>
<evidence type="ECO:0000256" key="1">
    <source>
        <dbReference type="ARBA" id="ARBA00005446"/>
    </source>
</evidence>
<keyword evidence="2" id="KW-0238">DNA-binding</keyword>
<sequence>MFSTPEGTSLVQHILAPLLSFQPHDYQIEGVCKSLDGVDLLAIIPTGGGKTAYLFMYMLILQALASNPTLCTPQRHVPANPAMVVVFPTNRLEEEMFKGYHIEALAINANTLRDARINRNKNLWHTAREEVAMVLLSPEQLSSKGFKDLLYHRSFRSRLLWALGVDEIHLLDTWGTAFRKSFLQIGFIAQRMPSNIVIIAMTATLLPHGPGGWCFPALDWVLANKKKTIIYCQTIHLQFRVMTYLWNKSADRQDLPICLRMYNVLNTPEHNRETLQLYRESSKSQIVIATDSLCVGYSPKDIEVAIVLG</sequence>
<dbReference type="InterPro" id="IPR014001">
    <property type="entry name" value="Helicase_ATP-bd"/>
</dbReference>
<gene>
    <name evidence="7" type="ORF">SERLA73DRAFT_63935</name>
</gene>
<dbReference type="HOGENOM" id="CLU_010294_0_0_1"/>